<gene>
    <name evidence="1" type="ORF">MTCD1_02757</name>
</gene>
<evidence type="ECO:0000313" key="2">
    <source>
        <dbReference type="Proteomes" id="UP000197068"/>
    </source>
</evidence>
<dbReference type="SUPFAM" id="SSF53686">
    <property type="entry name" value="Tryptophan synthase beta subunit-like PLP-dependent enzymes"/>
    <property type="match status" value="1"/>
</dbReference>
<evidence type="ECO:0000313" key="1">
    <source>
        <dbReference type="EMBL" id="GAW97131.1"/>
    </source>
</evidence>
<dbReference type="Gene3D" id="3.40.50.1100">
    <property type="match status" value="1"/>
</dbReference>
<accession>A0ABQ0MXM9</accession>
<protein>
    <submittedName>
        <fullName evidence="1">Cysteine synthase A</fullName>
    </submittedName>
</protein>
<comment type="caution">
    <text evidence="1">The sequence shown here is derived from an EMBL/GenBank/DDBJ whole genome shotgun (WGS) entry which is preliminary data.</text>
</comment>
<organism evidence="1 2">
    <name type="scientific">Colwellia marinimaniae</name>
    <dbReference type="NCBI Taxonomy" id="1513592"/>
    <lineage>
        <taxon>Bacteria</taxon>
        <taxon>Pseudomonadati</taxon>
        <taxon>Pseudomonadota</taxon>
        <taxon>Gammaproteobacteria</taxon>
        <taxon>Alteromonadales</taxon>
        <taxon>Colwelliaceae</taxon>
        <taxon>Colwellia</taxon>
    </lineage>
</organism>
<dbReference type="EMBL" id="BDQM01000026">
    <property type="protein sequence ID" value="GAW97131.1"/>
    <property type="molecule type" value="Genomic_DNA"/>
</dbReference>
<proteinExistence type="predicted"/>
<dbReference type="InterPro" id="IPR036052">
    <property type="entry name" value="TrpB-like_PALP_sf"/>
</dbReference>
<reference evidence="1 2" key="1">
    <citation type="submission" date="2017-06" db="EMBL/GenBank/DDBJ databases">
        <title>Whole Genome Sequences of Colwellia marinimaniae MTCD1.</title>
        <authorList>
            <person name="Kusumoto H."/>
            <person name="Inoue M."/>
            <person name="Tanikawa K."/>
            <person name="Maeji H."/>
            <person name="Cameron J.H."/>
            <person name="Bartlett D.H."/>
        </authorList>
    </citation>
    <scope>NUCLEOTIDE SEQUENCE [LARGE SCALE GENOMIC DNA]</scope>
    <source>
        <strain evidence="1 2">MTCD1</strain>
    </source>
</reference>
<keyword evidence="2" id="KW-1185">Reference proteome</keyword>
<sequence length="94" mass="10164">MGGLIVARELSQRDGILLGSSSALNVAGALYAAAKMGQGKTIVTFCCDLAERSYSKLYNAEFLKEKQLSTEYENLASMFERYQAEPSSAVITVS</sequence>
<name>A0ABQ0MXM9_9GAMM</name>
<dbReference type="Proteomes" id="UP000197068">
    <property type="component" value="Unassembled WGS sequence"/>
</dbReference>
<dbReference type="RefSeq" id="WP_057179713.1">
    <property type="nucleotide sequence ID" value="NZ_BDQM01000026.1"/>
</dbReference>